<dbReference type="PROSITE" id="PS50110">
    <property type="entry name" value="RESPONSE_REGULATORY"/>
    <property type="match status" value="1"/>
</dbReference>
<dbReference type="Pfam" id="PF00072">
    <property type="entry name" value="Response_reg"/>
    <property type="match status" value="1"/>
</dbReference>
<dbReference type="GO" id="GO:0043565">
    <property type="term" value="F:sequence-specific DNA binding"/>
    <property type="evidence" value="ECO:0007669"/>
    <property type="project" value="InterPro"/>
</dbReference>
<dbReference type="EMBL" id="CP130319">
    <property type="protein sequence ID" value="WNR46082.1"/>
    <property type="molecule type" value="Genomic_DNA"/>
</dbReference>
<dbReference type="RefSeq" id="WP_314803391.1">
    <property type="nucleotide sequence ID" value="NZ_CP130319.1"/>
</dbReference>
<dbReference type="PANTHER" id="PTHR43280:SF10">
    <property type="entry name" value="REGULATORY PROTEIN POCR"/>
    <property type="match status" value="1"/>
</dbReference>
<reference evidence="7" key="1">
    <citation type="submission" date="2022-02" db="EMBL/GenBank/DDBJ databases">
        <title>Paenibacillus sp. MBLB1832 Whole Genome Shotgun Sequencing.</title>
        <authorList>
            <person name="Hwang C.Y."/>
            <person name="Cho E.-S."/>
            <person name="Seo M.-J."/>
        </authorList>
    </citation>
    <scope>NUCLEOTIDE SEQUENCE</scope>
    <source>
        <strain evidence="7">MBLB1832</strain>
    </source>
</reference>
<dbReference type="InterPro" id="IPR009057">
    <property type="entry name" value="Homeodomain-like_sf"/>
</dbReference>
<dbReference type="Gene3D" id="3.40.50.2300">
    <property type="match status" value="1"/>
</dbReference>
<evidence type="ECO:0000256" key="3">
    <source>
        <dbReference type="ARBA" id="ARBA00023163"/>
    </source>
</evidence>
<evidence type="ECO:0000313" key="7">
    <source>
        <dbReference type="EMBL" id="WNR46082.1"/>
    </source>
</evidence>
<evidence type="ECO:0000259" key="5">
    <source>
        <dbReference type="PROSITE" id="PS01124"/>
    </source>
</evidence>
<dbReference type="PANTHER" id="PTHR43280">
    <property type="entry name" value="ARAC-FAMILY TRANSCRIPTIONAL REGULATOR"/>
    <property type="match status" value="1"/>
</dbReference>
<dbReference type="InterPro" id="IPR011006">
    <property type="entry name" value="CheY-like_superfamily"/>
</dbReference>
<dbReference type="PROSITE" id="PS01124">
    <property type="entry name" value="HTH_ARAC_FAMILY_2"/>
    <property type="match status" value="1"/>
</dbReference>
<dbReference type="KEGG" id="proo:MJB10_08315"/>
<evidence type="ECO:0000256" key="1">
    <source>
        <dbReference type="ARBA" id="ARBA00023015"/>
    </source>
</evidence>
<evidence type="ECO:0000256" key="4">
    <source>
        <dbReference type="PROSITE-ProRule" id="PRU00169"/>
    </source>
</evidence>
<dbReference type="Pfam" id="PF12833">
    <property type="entry name" value="HTH_18"/>
    <property type="match status" value="1"/>
</dbReference>
<dbReference type="GO" id="GO:0000160">
    <property type="term" value="P:phosphorelay signal transduction system"/>
    <property type="evidence" value="ECO:0007669"/>
    <property type="project" value="InterPro"/>
</dbReference>
<evidence type="ECO:0000259" key="6">
    <source>
        <dbReference type="PROSITE" id="PS50110"/>
    </source>
</evidence>
<feature type="domain" description="Response regulatory" evidence="6">
    <location>
        <begin position="3"/>
        <end position="120"/>
    </location>
</feature>
<dbReference type="AlphaFoldDB" id="A0AA96LPW6"/>
<proteinExistence type="predicted"/>
<dbReference type="CDD" id="cd17536">
    <property type="entry name" value="REC_YesN-like"/>
    <property type="match status" value="1"/>
</dbReference>
<keyword evidence="8" id="KW-1185">Reference proteome</keyword>
<dbReference type="Proteomes" id="UP001304650">
    <property type="component" value="Chromosome"/>
</dbReference>
<feature type="modified residue" description="4-aspartylphosphate" evidence="4">
    <location>
        <position position="55"/>
    </location>
</feature>
<evidence type="ECO:0000313" key="8">
    <source>
        <dbReference type="Proteomes" id="UP001304650"/>
    </source>
</evidence>
<protein>
    <submittedName>
        <fullName evidence="7">Response regulator</fullName>
    </submittedName>
</protein>
<dbReference type="SUPFAM" id="SSF52172">
    <property type="entry name" value="CheY-like"/>
    <property type="match status" value="1"/>
</dbReference>
<keyword evidence="1" id="KW-0805">Transcription regulation</keyword>
<name>A0AA96LPW6_9BACL</name>
<feature type="domain" description="HTH araC/xylS-type" evidence="5">
    <location>
        <begin position="420"/>
        <end position="516"/>
    </location>
</feature>
<organism evidence="7 8">
    <name type="scientific">Paenibacillus roseopurpureus</name>
    <dbReference type="NCBI Taxonomy" id="2918901"/>
    <lineage>
        <taxon>Bacteria</taxon>
        <taxon>Bacillati</taxon>
        <taxon>Bacillota</taxon>
        <taxon>Bacilli</taxon>
        <taxon>Bacillales</taxon>
        <taxon>Paenibacillaceae</taxon>
        <taxon>Paenibacillus</taxon>
    </lineage>
</organism>
<dbReference type="GO" id="GO:0003700">
    <property type="term" value="F:DNA-binding transcription factor activity"/>
    <property type="evidence" value="ECO:0007669"/>
    <property type="project" value="InterPro"/>
</dbReference>
<dbReference type="SMART" id="SM00448">
    <property type="entry name" value="REC"/>
    <property type="match status" value="1"/>
</dbReference>
<dbReference type="InterPro" id="IPR001789">
    <property type="entry name" value="Sig_transdc_resp-reg_receiver"/>
</dbReference>
<keyword evidence="2" id="KW-0238">DNA-binding</keyword>
<dbReference type="PRINTS" id="PR00032">
    <property type="entry name" value="HTHARAC"/>
</dbReference>
<evidence type="ECO:0000256" key="2">
    <source>
        <dbReference type="ARBA" id="ARBA00023125"/>
    </source>
</evidence>
<gene>
    <name evidence="7" type="ORF">MJB10_08315</name>
</gene>
<sequence length="516" mass="60306">MYTILLVDDDVPMLKYMSKRLAWNKLELEIVGIAHSGERALHLFRQTMPDLLLTDIGMPGMDGLELAAEVRRIKPETKVIFLTCHEDFHYAKKAVQLDASDYLIKDDLTDEALRESLKKAVSEHKETLQQRGEWSYKQDVIKNKELLKQRFFEQIIQSSSAQGLQDYGKRLGIEWPHSHFMMAAGHIRFTGFPKQYNYADVPLLLYAICNIAEELSSAKKLVHSFLDGELNFICVMNYQPNLSHNYQRGFHEFIEELTIRIKQYLKLDISYVVGKPFEGMNQMRSEYKRLLAQSYSSFYGEAPSSGKTFSIDVQGALGEEWELLLKAFKERDELLVRERVERMRQTAAKCRIEPIAWEIKCSQWLRMFELDVDEPSEEEYHHCLLHAKTAADLEALLVYKSIELMHRVQLKSSNKKPKMHLIDQYISEHLSETISLVDIAEYLFLNPSYVSRYFKQETGMNFTDYVHKYKMRVACHLLKSKSDNIELIGLKLGYSDRTYFSKIFKKYVGVNPKDYR</sequence>
<keyword evidence="4" id="KW-0597">Phosphoprotein</keyword>
<dbReference type="SUPFAM" id="SSF46689">
    <property type="entry name" value="Homeodomain-like"/>
    <property type="match status" value="2"/>
</dbReference>
<accession>A0AA96LPW6</accession>
<dbReference type="SMART" id="SM00342">
    <property type="entry name" value="HTH_ARAC"/>
    <property type="match status" value="1"/>
</dbReference>
<dbReference type="Gene3D" id="1.10.10.60">
    <property type="entry name" value="Homeodomain-like"/>
    <property type="match status" value="2"/>
</dbReference>
<dbReference type="InterPro" id="IPR020449">
    <property type="entry name" value="Tscrpt_reg_AraC-type_HTH"/>
</dbReference>
<keyword evidence="3" id="KW-0804">Transcription</keyword>
<dbReference type="InterPro" id="IPR018060">
    <property type="entry name" value="HTH_AraC"/>
</dbReference>